<reference evidence="10 11" key="1">
    <citation type="submission" date="2021-08" db="EMBL/GenBank/DDBJ databases">
        <title>Complete genome sequence of the strain Aneurinibacillus thermoaerophilus CCM 8960.</title>
        <authorList>
            <person name="Musilova J."/>
            <person name="Kourilova X."/>
            <person name="Pernicova I."/>
            <person name="Bezdicek M."/>
            <person name="Lengerova M."/>
            <person name="Obruca S."/>
            <person name="Sedlar K."/>
        </authorList>
    </citation>
    <scope>NUCLEOTIDE SEQUENCE [LARGE SCALE GENOMIC DNA]</scope>
    <source>
        <strain evidence="10 11">CCM 8960</strain>
    </source>
</reference>
<dbReference type="SUPFAM" id="SSF56601">
    <property type="entry name" value="beta-lactamase/transpeptidase-like"/>
    <property type="match status" value="1"/>
</dbReference>
<keyword evidence="10" id="KW-0645">Protease</keyword>
<evidence type="ECO:0000256" key="7">
    <source>
        <dbReference type="RuleBase" id="RU004016"/>
    </source>
</evidence>
<keyword evidence="8" id="KW-0472">Membrane</keyword>
<dbReference type="PANTHER" id="PTHR21581:SF33">
    <property type="entry name" value="D-ALANYL-D-ALANINE CARBOXYPEPTIDASE DACB"/>
    <property type="match status" value="1"/>
</dbReference>
<dbReference type="Pfam" id="PF00768">
    <property type="entry name" value="Peptidase_S11"/>
    <property type="match status" value="1"/>
</dbReference>
<keyword evidence="11" id="KW-1185">Reference proteome</keyword>
<dbReference type="InterPro" id="IPR012338">
    <property type="entry name" value="Beta-lactam/transpept-like"/>
</dbReference>
<keyword evidence="8" id="KW-1133">Transmembrane helix</keyword>
<organism evidence="10 11">
    <name type="scientific">Aneurinibacillus thermoaerophilus</name>
    <dbReference type="NCBI Taxonomy" id="143495"/>
    <lineage>
        <taxon>Bacteria</taxon>
        <taxon>Bacillati</taxon>
        <taxon>Bacillota</taxon>
        <taxon>Bacilli</taxon>
        <taxon>Bacillales</taxon>
        <taxon>Paenibacillaceae</taxon>
        <taxon>Aneurinibacillus group</taxon>
        <taxon>Aneurinibacillus</taxon>
    </lineage>
</organism>
<evidence type="ECO:0000313" key="10">
    <source>
        <dbReference type="EMBL" id="QYY43576.1"/>
    </source>
</evidence>
<accession>A0ABX8YCZ2</accession>
<protein>
    <submittedName>
        <fullName evidence="10">D-alanyl-D-alanine carboxypeptidase</fullName>
    </submittedName>
</protein>
<keyword evidence="10" id="KW-0121">Carboxypeptidase</keyword>
<dbReference type="EMBL" id="CP080764">
    <property type="protein sequence ID" value="QYY43576.1"/>
    <property type="molecule type" value="Genomic_DNA"/>
</dbReference>
<dbReference type="InterPro" id="IPR018044">
    <property type="entry name" value="Peptidase_S11"/>
</dbReference>
<dbReference type="InterPro" id="IPR001967">
    <property type="entry name" value="Peptidase_S11_N"/>
</dbReference>
<gene>
    <name evidence="10" type="ORF">K3F53_04870</name>
</gene>
<evidence type="ECO:0000313" key="11">
    <source>
        <dbReference type="Proteomes" id="UP000826616"/>
    </source>
</evidence>
<evidence type="ECO:0000256" key="5">
    <source>
        <dbReference type="ARBA" id="ARBA00022984"/>
    </source>
</evidence>
<evidence type="ECO:0000256" key="8">
    <source>
        <dbReference type="SAM" id="Phobius"/>
    </source>
</evidence>
<keyword evidence="3" id="KW-0378">Hydrolase</keyword>
<sequence length="382" mass="42733">MPVNCSFAASERSVGATEEANHLTLNSESAILVDSRSGDVLYEKNADRAMAPASITKIVTGIIALEYGRLNDNVVVSRNAREAEGTRIFLAEGEQKRLEDLVYGLLLNSGNDAAVAIAEHIDGSVAAFSQRMNEFAASVGAHHTHFTNPSGLYEEDHITTASDMAKITAHAMKNEKFRQIVRTRVKPWEGKEWKSKLINHNKMLVSYQGANGVKNGYTTQSGFTLVASAEREGTEFIAVLMKADDDRQIYKDAIKLLDYGFKNYKTVPVLQAGAKISEGGERYRIRQNVYASIPKEDHFRVHVNGADGLIVETDSGVVREYPSVLMREQHLQIADPDRKMEKISSSGDKYQSLPEFLMLCFWRLMIFFMCWMVILLIKKKQV</sequence>
<name>A0ABX8YCZ2_ANETH</name>
<feature type="domain" description="Peptidase S11 D-alanyl-D-alanine carboxypeptidase A N-terminal" evidence="9">
    <location>
        <begin position="20"/>
        <end position="244"/>
    </location>
</feature>
<feature type="transmembrane region" description="Helical" evidence="8">
    <location>
        <begin position="356"/>
        <end position="377"/>
    </location>
</feature>
<evidence type="ECO:0000256" key="6">
    <source>
        <dbReference type="ARBA" id="ARBA00023316"/>
    </source>
</evidence>
<dbReference type="GO" id="GO:0004180">
    <property type="term" value="F:carboxypeptidase activity"/>
    <property type="evidence" value="ECO:0007669"/>
    <property type="project" value="UniProtKB-KW"/>
</dbReference>
<dbReference type="Proteomes" id="UP000826616">
    <property type="component" value="Chromosome"/>
</dbReference>
<evidence type="ECO:0000259" key="9">
    <source>
        <dbReference type="Pfam" id="PF00768"/>
    </source>
</evidence>
<keyword evidence="4" id="KW-0133">Cell shape</keyword>
<evidence type="ECO:0000256" key="4">
    <source>
        <dbReference type="ARBA" id="ARBA00022960"/>
    </source>
</evidence>
<dbReference type="PANTHER" id="PTHR21581">
    <property type="entry name" value="D-ALANYL-D-ALANINE CARBOXYPEPTIDASE"/>
    <property type="match status" value="1"/>
</dbReference>
<dbReference type="Gene3D" id="3.40.710.10">
    <property type="entry name" value="DD-peptidase/beta-lactamase superfamily"/>
    <property type="match status" value="1"/>
</dbReference>
<keyword evidence="6" id="KW-0961">Cell wall biogenesis/degradation</keyword>
<dbReference type="GeneID" id="97140692"/>
<evidence type="ECO:0000256" key="3">
    <source>
        <dbReference type="ARBA" id="ARBA00022801"/>
    </source>
</evidence>
<keyword evidence="2" id="KW-0732">Signal</keyword>
<keyword evidence="8" id="KW-0812">Transmembrane</keyword>
<evidence type="ECO:0000256" key="2">
    <source>
        <dbReference type="ARBA" id="ARBA00022729"/>
    </source>
</evidence>
<dbReference type="RefSeq" id="WP_220559609.1">
    <property type="nucleotide sequence ID" value="NZ_CP080764.1"/>
</dbReference>
<comment type="similarity">
    <text evidence="1 7">Belongs to the peptidase S11 family.</text>
</comment>
<dbReference type="PRINTS" id="PR00725">
    <property type="entry name" value="DADACBPTASE1"/>
</dbReference>
<proteinExistence type="inferred from homology"/>
<keyword evidence="5" id="KW-0573">Peptidoglycan synthesis</keyword>
<evidence type="ECO:0000256" key="1">
    <source>
        <dbReference type="ARBA" id="ARBA00007164"/>
    </source>
</evidence>